<name>A0A822ZKN3_NELNU</name>
<protein>
    <submittedName>
        <fullName evidence="1">Uncharacterized protein</fullName>
    </submittedName>
</protein>
<evidence type="ECO:0000313" key="2">
    <source>
        <dbReference type="Proteomes" id="UP000607653"/>
    </source>
</evidence>
<sequence>MSTDNDADMKILTNISFVVHHVVVSKHLALTGSSLISISRAR</sequence>
<dbReference type="AlphaFoldDB" id="A0A822ZKN3"/>
<dbReference type="EMBL" id="DUZY01000006">
    <property type="protein sequence ID" value="DAD43995.1"/>
    <property type="molecule type" value="Genomic_DNA"/>
</dbReference>
<gene>
    <name evidence="1" type="ORF">HUJ06_002225</name>
</gene>
<organism evidence="1 2">
    <name type="scientific">Nelumbo nucifera</name>
    <name type="common">Sacred lotus</name>
    <dbReference type="NCBI Taxonomy" id="4432"/>
    <lineage>
        <taxon>Eukaryota</taxon>
        <taxon>Viridiplantae</taxon>
        <taxon>Streptophyta</taxon>
        <taxon>Embryophyta</taxon>
        <taxon>Tracheophyta</taxon>
        <taxon>Spermatophyta</taxon>
        <taxon>Magnoliopsida</taxon>
        <taxon>Proteales</taxon>
        <taxon>Nelumbonaceae</taxon>
        <taxon>Nelumbo</taxon>
    </lineage>
</organism>
<proteinExistence type="predicted"/>
<keyword evidence="2" id="KW-1185">Reference proteome</keyword>
<comment type="caution">
    <text evidence="1">The sequence shown here is derived from an EMBL/GenBank/DDBJ whole genome shotgun (WGS) entry which is preliminary data.</text>
</comment>
<accession>A0A822ZKN3</accession>
<reference evidence="1 2" key="1">
    <citation type="journal article" date="2020" name="Mol. Biol. Evol.">
        <title>Distinct Expression and Methylation Patterns for Genes with Different Fates following a Single Whole-Genome Duplication in Flowering Plants.</title>
        <authorList>
            <person name="Shi T."/>
            <person name="Rahmani R.S."/>
            <person name="Gugger P.F."/>
            <person name="Wang M."/>
            <person name="Li H."/>
            <person name="Zhang Y."/>
            <person name="Li Z."/>
            <person name="Wang Q."/>
            <person name="Van de Peer Y."/>
            <person name="Marchal K."/>
            <person name="Chen J."/>
        </authorList>
    </citation>
    <scope>NUCLEOTIDE SEQUENCE [LARGE SCALE GENOMIC DNA]</scope>
    <source>
        <tissue evidence="1">Leaf</tissue>
    </source>
</reference>
<evidence type="ECO:0000313" key="1">
    <source>
        <dbReference type="EMBL" id="DAD43995.1"/>
    </source>
</evidence>
<dbReference type="Proteomes" id="UP000607653">
    <property type="component" value="Unassembled WGS sequence"/>
</dbReference>